<evidence type="ECO:0000313" key="3">
    <source>
        <dbReference type="EMBL" id="KAJ2805562.1"/>
    </source>
</evidence>
<name>A0A9W8LSP1_9FUNG</name>
<reference evidence="3" key="1">
    <citation type="submission" date="2022-07" db="EMBL/GenBank/DDBJ databases">
        <title>Phylogenomic reconstructions and comparative analyses of Kickxellomycotina fungi.</title>
        <authorList>
            <person name="Reynolds N.K."/>
            <person name="Stajich J.E."/>
            <person name="Barry K."/>
            <person name="Grigoriev I.V."/>
            <person name="Crous P."/>
            <person name="Smith M.E."/>
        </authorList>
    </citation>
    <scope>NUCLEOTIDE SEQUENCE</scope>
    <source>
        <strain evidence="3">NRRL 1565</strain>
    </source>
</reference>
<organism evidence="3 4">
    <name type="scientific">Coemansia guatemalensis</name>
    <dbReference type="NCBI Taxonomy" id="2761395"/>
    <lineage>
        <taxon>Eukaryota</taxon>
        <taxon>Fungi</taxon>
        <taxon>Fungi incertae sedis</taxon>
        <taxon>Zoopagomycota</taxon>
        <taxon>Kickxellomycotina</taxon>
        <taxon>Kickxellomycetes</taxon>
        <taxon>Kickxellales</taxon>
        <taxon>Kickxellaceae</taxon>
        <taxon>Coemansia</taxon>
    </lineage>
</organism>
<feature type="compositionally biased region" description="Acidic residues" evidence="1">
    <location>
        <begin position="142"/>
        <end position="170"/>
    </location>
</feature>
<dbReference type="Proteomes" id="UP001140094">
    <property type="component" value="Unassembled WGS sequence"/>
</dbReference>
<proteinExistence type="predicted"/>
<gene>
    <name evidence="3" type="ORF">H4R20_002042</name>
</gene>
<evidence type="ECO:0000256" key="1">
    <source>
        <dbReference type="SAM" id="MobiDB-lite"/>
    </source>
</evidence>
<sequence length="193" mass="19765">MKSAVFALALAALARAEDGPGLNPHLGEILDAMPDNLVAAMSYFPSSFINGLMDGSVWLPTEASDLLEKATGIPSDEVAAISSDYAGFISEISSLLPTPTDDQKESGKDATESSTETSESGASENSTGATEETTGEETTGSSEEDAEESSEGSEEAGDDETTEENADDDTSGAAHVVRSFGLVAAIVASVALF</sequence>
<feature type="chain" id="PRO_5040901938" description="FAS1 domain-containing protein" evidence="2">
    <location>
        <begin position="17"/>
        <end position="193"/>
    </location>
</feature>
<protein>
    <recommendedName>
        <fullName evidence="5">FAS1 domain-containing protein</fullName>
    </recommendedName>
</protein>
<dbReference type="AlphaFoldDB" id="A0A9W8LSP1"/>
<feature type="signal peptide" evidence="2">
    <location>
        <begin position="1"/>
        <end position="16"/>
    </location>
</feature>
<comment type="caution">
    <text evidence="3">The sequence shown here is derived from an EMBL/GenBank/DDBJ whole genome shotgun (WGS) entry which is preliminary data.</text>
</comment>
<feature type="region of interest" description="Disordered" evidence="1">
    <location>
        <begin position="95"/>
        <end position="172"/>
    </location>
</feature>
<feature type="compositionally biased region" description="Low complexity" evidence="1">
    <location>
        <begin position="112"/>
        <end position="141"/>
    </location>
</feature>
<evidence type="ECO:0008006" key="5">
    <source>
        <dbReference type="Google" id="ProtNLM"/>
    </source>
</evidence>
<evidence type="ECO:0000256" key="2">
    <source>
        <dbReference type="SAM" id="SignalP"/>
    </source>
</evidence>
<dbReference type="OrthoDB" id="5596525at2759"/>
<feature type="compositionally biased region" description="Basic and acidic residues" evidence="1">
    <location>
        <begin position="101"/>
        <end position="111"/>
    </location>
</feature>
<accession>A0A9W8LSP1</accession>
<dbReference type="EMBL" id="JANBUO010000277">
    <property type="protein sequence ID" value="KAJ2805562.1"/>
    <property type="molecule type" value="Genomic_DNA"/>
</dbReference>
<evidence type="ECO:0000313" key="4">
    <source>
        <dbReference type="Proteomes" id="UP001140094"/>
    </source>
</evidence>
<keyword evidence="2" id="KW-0732">Signal</keyword>
<keyword evidence="4" id="KW-1185">Reference proteome</keyword>